<dbReference type="GO" id="GO:0020037">
    <property type="term" value="F:heme binding"/>
    <property type="evidence" value="ECO:0007669"/>
    <property type="project" value="InterPro"/>
</dbReference>
<evidence type="ECO:0000256" key="2">
    <source>
        <dbReference type="ARBA" id="ARBA00004167"/>
    </source>
</evidence>
<evidence type="ECO:0000256" key="7">
    <source>
        <dbReference type="ARBA" id="ARBA00022989"/>
    </source>
</evidence>
<dbReference type="PANTHER" id="PTHR47953:SF19">
    <property type="entry name" value="OS06G0641600 PROTEIN"/>
    <property type="match status" value="1"/>
</dbReference>
<accession>D7SR83</accession>
<evidence type="ECO:0000313" key="14">
    <source>
        <dbReference type="Proteomes" id="UP000009183"/>
    </source>
</evidence>
<reference evidence="14" key="1">
    <citation type="journal article" date="2007" name="Nature">
        <title>The grapevine genome sequence suggests ancestral hexaploidization in major angiosperm phyla.</title>
        <authorList>
            <consortium name="The French-Italian Public Consortium for Grapevine Genome Characterization."/>
            <person name="Jaillon O."/>
            <person name="Aury J.-M."/>
            <person name="Noel B."/>
            <person name="Policriti A."/>
            <person name="Clepet C."/>
            <person name="Casagrande A."/>
            <person name="Choisne N."/>
            <person name="Aubourg S."/>
            <person name="Vitulo N."/>
            <person name="Jubin C."/>
            <person name="Vezzi A."/>
            <person name="Legeai F."/>
            <person name="Hugueney P."/>
            <person name="Dasilva C."/>
            <person name="Horner D."/>
            <person name="Mica E."/>
            <person name="Jublot D."/>
            <person name="Poulain J."/>
            <person name="Bruyere C."/>
            <person name="Billault A."/>
            <person name="Segurens B."/>
            <person name="Gouyvenoux M."/>
            <person name="Ugarte E."/>
            <person name="Cattonaro F."/>
            <person name="Anthouard V."/>
            <person name="Vico V."/>
            <person name="Del Fabbro C."/>
            <person name="Alaux M."/>
            <person name="Di Gaspero G."/>
            <person name="Dumas V."/>
            <person name="Felice N."/>
            <person name="Paillard S."/>
            <person name="Juman I."/>
            <person name="Moroldo M."/>
            <person name="Scalabrin S."/>
            <person name="Canaguier A."/>
            <person name="Le Clainche I."/>
            <person name="Malacrida G."/>
            <person name="Durand E."/>
            <person name="Pesole G."/>
            <person name="Laucou V."/>
            <person name="Chatelet P."/>
            <person name="Merdinoglu D."/>
            <person name="Delledonne M."/>
            <person name="Pezzotti M."/>
            <person name="Lecharny A."/>
            <person name="Scarpelli C."/>
            <person name="Artiguenave F."/>
            <person name="Pe M.E."/>
            <person name="Valle G."/>
            <person name="Morgante M."/>
            <person name="Caboche M."/>
            <person name="Adam-Blondon A.-F."/>
            <person name="Weissenbach J."/>
            <person name="Quetier F."/>
            <person name="Wincker P."/>
        </authorList>
    </citation>
    <scope>NUCLEOTIDE SEQUENCE [LARGE SCALE GENOMIC DNA]</scope>
    <source>
        <strain evidence="14">cv. Pinot noir / PN40024</strain>
    </source>
</reference>
<sequence>MFSIDCKPWFFISSKVFHVKIQCYLSFSLTLPFDLFSFFYIIGYLGIYVEWKKYELDRILQNIIDEHKESKTTTETGKQEANEDLVDILLKLQKHGNFGFPLIDNNIKAIILNIFGGGGETSSIAIEWAM</sequence>
<dbReference type="GO" id="GO:0004497">
    <property type="term" value="F:monooxygenase activity"/>
    <property type="evidence" value="ECO:0007669"/>
    <property type="project" value="UniProtKB-KW"/>
</dbReference>
<gene>
    <name evidence="13" type="ordered locus">VIT_18s0072g01140</name>
</gene>
<comment type="subcellular location">
    <subcellularLocation>
        <location evidence="2">Membrane</location>
        <topology evidence="2">Single-pass membrane protein</topology>
    </subcellularLocation>
</comment>
<dbReference type="InterPro" id="IPR036396">
    <property type="entry name" value="Cyt_P450_sf"/>
</dbReference>
<evidence type="ECO:0000256" key="10">
    <source>
        <dbReference type="ARBA" id="ARBA00023033"/>
    </source>
</evidence>
<dbReference type="GO" id="GO:0016705">
    <property type="term" value="F:oxidoreductase activity, acting on paired donors, with incorporation or reduction of molecular oxygen"/>
    <property type="evidence" value="ECO:0007669"/>
    <property type="project" value="InterPro"/>
</dbReference>
<dbReference type="Proteomes" id="UP000009183">
    <property type="component" value="Chromosome 18"/>
</dbReference>
<comment type="similarity">
    <text evidence="3">Belongs to the cytochrome P450 family.</text>
</comment>
<feature type="transmembrane region" description="Helical" evidence="12">
    <location>
        <begin position="24"/>
        <end position="49"/>
    </location>
</feature>
<dbReference type="InterPro" id="IPR001128">
    <property type="entry name" value="Cyt_P450"/>
</dbReference>
<dbReference type="GO" id="GO:0005506">
    <property type="term" value="F:iron ion binding"/>
    <property type="evidence" value="ECO:0007669"/>
    <property type="project" value="InterPro"/>
</dbReference>
<dbReference type="SUPFAM" id="SSF48264">
    <property type="entry name" value="Cytochrome P450"/>
    <property type="match status" value="1"/>
</dbReference>
<keyword evidence="10" id="KW-0503">Monooxygenase</keyword>
<evidence type="ECO:0000256" key="3">
    <source>
        <dbReference type="ARBA" id="ARBA00010617"/>
    </source>
</evidence>
<dbReference type="eggNOG" id="KOG0156">
    <property type="taxonomic scope" value="Eukaryota"/>
</dbReference>
<evidence type="ECO:0000256" key="4">
    <source>
        <dbReference type="ARBA" id="ARBA00022617"/>
    </source>
</evidence>
<dbReference type="EMBL" id="FN594968">
    <property type="protein sequence ID" value="CBI18164.3"/>
    <property type="molecule type" value="Genomic_DNA"/>
</dbReference>
<keyword evidence="5 12" id="KW-0812">Transmembrane</keyword>
<dbReference type="PaxDb" id="29760-VIT_18s0072g01140.t01"/>
<dbReference type="GO" id="GO:0016020">
    <property type="term" value="C:membrane"/>
    <property type="evidence" value="ECO:0007669"/>
    <property type="project" value="UniProtKB-SubCell"/>
</dbReference>
<evidence type="ECO:0000313" key="13">
    <source>
        <dbReference type="EMBL" id="CBI18164.3"/>
    </source>
</evidence>
<keyword evidence="6" id="KW-0479">Metal-binding</keyword>
<keyword evidence="14" id="KW-1185">Reference proteome</keyword>
<keyword evidence="8" id="KW-0560">Oxidoreductase</keyword>
<dbReference type="HOGENOM" id="CLU_1941921_0_0_1"/>
<name>D7SR83_VITVI</name>
<dbReference type="Pfam" id="PF00067">
    <property type="entry name" value="p450"/>
    <property type="match status" value="1"/>
</dbReference>
<organism evidence="13 14">
    <name type="scientific">Vitis vinifera</name>
    <name type="common">Grape</name>
    <dbReference type="NCBI Taxonomy" id="29760"/>
    <lineage>
        <taxon>Eukaryota</taxon>
        <taxon>Viridiplantae</taxon>
        <taxon>Streptophyta</taxon>
        <taxon>Embryophyta</taxon>
        <taxon>Tracheophyta</taxon>
        <taxon>Spermatophyta</taxon>
        <taxon>Magnoliopsida</taxon>
        <taxon>eudicotyledons</taxon>
        <taxon>Gunneridae</taxon>
        <taxon>Pentapetalae</taxon>
        <taxon>rosids</taxon>
        <taxon>Vitales</taxon>
        <taxon>Vitaceae</taxon>
        <taxon>Viteae</taxon>
        <taxon>Vitis</taxon>
    </lineage>
</organism>
<evidence type="ECO:0000256" key="11">
    <source>
        <dbReference type="ARBA" id="ARBA00023136"/>
    </source>
</evidence>
<keyword evidence="11 12" id="KW-0472">Membrane</keyword>
<keyword evidence="9" id="KW-0408">Iron</keyword>
<dbReference type="AlphaFoldDB" id="D7SR83"/>
<dbReference type="PANTHER" id="PTHR47953">
    <property type="entry name" value="OS08G0105600 PROTEIN"/>
    <property type="match status" value="1"/>
</dbReference>
<dbReference type="InterPro" id="IPR052306">
    <property type="entry name" value="CYP450_71D"/>
</dbReference>
<dbReference type="Gene3D" id="1.10.630.10">
    <property type="entry name" value="Cytochrome P450"/>
    <property type="match status" value="1"/>
</dbReference>
<comment type="cofactor">
    <cofactor evidence="1">
        <name>heme</name>
        <dbReference type="ChEBI" id="CHEBI:30413"/>
    </cofactor>
</comment>
<evidence type="ECO:0000256" key="5">
    <source>
        <dbReference type="ARBA" id="ARBA00022692"/>
    </source>
</evidence>
<evidence type="ECO:0000256" key="9">
    <source>
        <dbReference type="ARBA" id="ARBA00023004"/>
    </source>
</evidence>
<evidence type="ECO:0000256" key="6">
    <source>
        <dbReference type="ARBA" id="ARBA00022723"/>
    </source>
</evidence>
<evidence type="ECO:0000256" key="12">
    <source>
        <dbReference type="SAM" id="Phobius"/>
    </source>
</evidence>
<evidence type="ECO:0000256" key="8">
    <source>
        <dbReference type="ARBA" id="ARBA00023002"/>
    </source>
</evidence>
<proteinExistence type="inferred from homology"/>
<evidence type="ECO:0000256" key="1">
    <source>
        <dbReference type="ARBA" id="ARBA00001971"/>
    </source>
</evidence>
<keyword evidence="4" id="KW-0349">Heme</keyword>
<keyword evidence="7 12" id="KW-1133">Transmembrane helix</keyword>
<dbReference type="InParanoid" id="D7SR83"/>
<protein>
    <submittedName>
        <fullName evidence="13">Uncharacterized protein</fullName>
    </submittedName>
</protein>